<evidence type="ECO:0000313" key="4">
    <source>
        <dbReference type="Proteomes" id="UP001217089"/>
    </source>
</evidence>
<dbReference type="SUPFAM" id="SSF54211">
    <property type="entry name" value="Ribosomal protein S5 domain 2-like"/>
    <property type="match status" value="1"/>
</dbReference>
<protein>
    <recommendedName>
        <fullName evidence="2">Impact N-terminal domain-containing protein</fullName>
    </recommendedName>
</protein>
<dbReference type="InterPro" id="IPR023582">
    <property type="entry name" value="Impact"/>
</dbReference>
<accession>A0ABQ9FW26</accession>
<dbReference type="PANTHER" id="PTHR16301">
    <property type="entry name" value="IMPACT-RELATED"/>
    <property type="match status" value="1"/>
</dbReference>
<dbReference type="PANTHER" id="PTHR16301:SF25">
    <property type="entry name" value="PROTEIN IMPACT"/>
    <property type="match status" value="1"/>
</dbReference>
<dbReference type="Proteomes" id="UP001217089">
    <property type="component" value="Unassembled WGS sequence"/>
</dbReference>
<dbReference type="InterPro" id="IPR020568">
    <property type="entry name" value="Ribosomal_Su5_D2-typ_SF"/>
</dbReference>
<comment type="caution">
    <text evidence="3">The sequence shown here is derived from an EMBL/GenBank/DDBJ whole genome shotgun (WGS) entry which is preliminary data.</text>
</comment>
<dbReference type="InterPro" id="IPR036956">
    <property type="entry name" value="Impact_N_sf"/>
</dbReference>
<sequence>VYRENRKRAIDLQKTYNDESVDTKIIRGKLVFKGTGHTHKEKVVIPKADTVLTANRGHCVGVNPVKEAREANIQILRDPDIAKANHNVLSCIYINGQRELKDSVDDDMEYGAARKILNIMQEKELSNVLVIVSRWNPTQQKLGPKRFDLFKTAALSAMRKLLVNCN</sequence>
<gene>
    <name evidence="3" type="ORF">KUTeg_001522</name>
</gene>
<reference evidence="3 4" key="1">
    <citation type="submission" date="2022-12" db="EMBL/GenBank/DDBJ databases">
        <title>Chromosome-level genome of Tegillarca granosa.</title>
        <authorList>
            <person name="Kim J."/>
        </authorList>
    </citation>
    <scope>NUCLEOTIDE SEQUENCE [LARGE SCALE GENOMIC DNA]</scope>
    <source>
        <strain evidence="3">Teg-2019</strain>
        <tissue evidence="3">Adductor muscle</tissue>
    </source>
</reference>
<proteinExistence type="inferred from homology"/>
<dbReference type="Gene3D" id="3.30.230.30">
    <property type="entry name" value="Impact, N-terminal domain"/>
    <property type="match status" value="1"/>
</dbReference>
<dbReference type="InterPro" id="IPR001498">
    <property type="entry name" value="Impact_N"/>
</dbReference>
<comment type="similarity">
    <text evidence="1">Belongs to the IMPACT family.</text>
</comment>
<feature type="non-terminal residue" evidence="3">
    <location>
        <position position="1"/>
    </location>
</feature>
<organism evidence="3 4">
    <name type="scientific">Tegillarca granosa</name>
    <name type="common">Malaysian cockle</name>
    <name type="synonym">Anadara granosa</name>
    <dbReference type="NCBI Taxonomy" id="220873"/>
    <lineage>
        <taxon>Eukaryota</taxon>
        <taxon>Metazoa</taxon>
        <taxon>Spiralia</taxon>
        <taxon>Lophotrochozoa</taxon>
        <taxon>Mollusca</taxon>
        <taxon>Bivalvia</taxon>
        <taxon>Autobranchia</taxon>
        <taxon>Pteriomorphia</taxon>
        <taxon>Arcoida</taxon>
        <taxon>Arcoidea</taxon>
        <taxon>Arcidae</taxon>
        <taxon>Tegillarca</taxon>
    </lineage>
</organism>
<evidence type="ECO:0000256" key="1">
    <source>
        <dbReference type="ARBA" id="ARBA00007665"/>
    </source>
</evidence>
<evidence type="ECO:0000313" key="3">
    <source>
        <dbReference type="EMBL" id="KAJ8319935.1"/>
    </source>
</evidence>
<keyword evidence="4" id="KW-1185">Reference proteome</keyword>
<dbReference type="Pfam" id="PF01205">
    <property type="entry name" value="Impact_N"/>
    <property type="match status" value="1"/>
</dbReference>
<name>A0ABQ9FW26_TEGGR</name>
<evidence type="ECO:0000259" key="2">
    <source>
        <dbReference type="Pfam" id="PF01205"/>
    </source>
</evidence>
<feature type="domain" description="Impact N-terminal" evidence="2">
    <location>
        <begin position="58"/>
        <end position="157"/>
    </location>
</feature>
<dbReference type="EMBL" id="JARBDR010000141">
    <property type="protein sequence ID" value="KAJ8319935.1"/>
    <property type="molecule type" value="Genomic_DNA"/>
</dbReference>